<evidence type="ECO:0000256" key="2">
    <source>
        <dbReference type="ARBA" id="ARBA00009685"/>
    </source>
</evidence>
<dbReference type="InterPro" id="IPR002133">
    <property type="entry name" value="S-AdoMet_synthetase"/>
</dbReference>
<dbReference type="InterPro" id="IPR022628">
    <property type="entry name" value="S-AdoMet_synt_N"/>
</dbReference>
<name>A0A1G2A7A1_9BACT</name>
<keyword evidence="10" id="KW-0963">Cytoplasm</keyword>
<dbReference type="GO" id="GO:0005524">
    <property type="term" value="F:ATP binding"/>
    <property type="evidence" value="ECO:0007669"/>
    <property type="project" value="UniProtKB-UniRule"/>
</dbReference>
<comment type="cofactor">
    <cofactor evidence="10">
        <name>K(+)</name>
        <dbReference type="ChEBI" id="CHEBI:29103"/>
    </cofactor>
    <text evidence="10">Binds 1 potassium ion per subunit.</text>
</comment>
<dbReference type="Pfam" id="PF02773">
    <property type="entry name" value="S-AdoMet_synt_C"/>
    <property type="match status" value="1"/>
</dbReference>
<dbReference type="PROSITE" id="PS00376">
    <property type="entry name" value="ADOMET_SYNTHASE_1"/>
    <property type="match status" value="1"/>
</dbReference>
<feature type="binding site" description="in other chain" evidence="10">
    <location>
        <begin position="228"/>
        <end position="229"/>
    </location>
    <ligand>
        <name>ATP</name>
        <dbReference type="ChEBI" id="CHEBI:30616"/>
        <note>ligand shared between two neighboring subunits</note>
    </ligand>
</feature>
<keyword evidence="5 10" id="KW-0479">Metal-binding</keyword>
<dbReference type="InterPro" id="IPR022631">
    <property type="entry name" value="ADOMET_SYNTHASE_CS"/>
</dbReference>
<dbReference type="EMBL" id="MHJU01000024">
    <property type="protein sequence ID" value="OGY72724.1"/>
    <property type="molecule type" value="Genomic_DNA"/>
</dbReference>
<evidence type="ECO:0000313" key="17">
    <source>
        <dbReference type="Proteomes" id="UP000178315"/>
    </source>
</evidence>
<evidence type="ECO:0000256" key="8">
    <source>
        <dbReference type="ARBA" id="ARBA00022842"/>
    </source>
</evidence>
<evidence type="ECO:0000256" key="1">
    <source>
        <dbReference type="ARBA" id="ARBA00005224"/>
    </source>
</evidence>
<feature type="region of interest" description="Flexible loop" evidence="10">
    <location>
        <begin position="98"/>
        <end position="108"/>
    </location>
</feature>
<dbReference type="NCBIfam" id="TIGR01034">
    <property type="entry name" value="metK"/>
    <property type="match status" value="1"/>
</dbReference>
<evidence type="ECO:0000256" key="10">
    <source>
        <dbReference type="HAMAP-Rule" id="MF_00086"/>
    </source>
</evidence>
<feature type="binding site" evidence="10">
    <location>
        <position position="260"/>
    </location>
    <ligand>
        <name>ATP</name>
        <dbReference type="ChEBI" id="CHEBI:30616"/>
        <note>ligand shared between two neighboring subunits</note>
    </ligand>
</feature>
<dbReference type="GO" id="GO:0006730">
    <property type="term" value="P:one-carbon metabolic process"/>
    <property type="evidence" value="ECO:0007669"/>
    <property type="project" value="UniProtKB-KW"/>
</dbReference>
<feature type="binding site" evidence="10">
    <location>
        <position position="264"/>
    </location>
    <ligand>
        <name>ATP</name>
        <dbReference type="ChEBI" id="CHEBI:30616"/>
        <note>ligand shared between two neighboring subunits</note>
    </ligand>
</feature>
<dbReference type="AlphaFoldDB" id="A0A1G2A7A1"/>
<dbReference type="CDD" id="cd18079">
    <property type="entry name" value="S-AdoMet_synt"/>
    <property type="match status" value="1"/>
</dbReference>
<evidence type="ECO:0000256" key="5">
    <source>
        <dbReference type="ARBA" id="ARBA00022723"/>
    </source>
</evidence>
<evidence type="ECO:0000256" key="7">
    <source>
        <dbReference type="ARBA" id="ARBA00022840"/>
    </source>
</evidence>
<evidence type="ECO:0000313" key="16">
    <source>
        <dbReference type="EMBL" id="OGY72724.1"/>
    </source>
</evidence>
<feature type="binding site" evidence="10">
    <location>
        <position position="237"/>
    </location>
    <ligand>
        <name>ATP</name>
        <dbReference type="ChEBI" id="CHEBI:30616"/>
        <note>ligand shared between two neighboring subunits</note>
    </ligand>
</feature>
<dbReference type="SUPFAM" id="SSF55973">
    <property type="entry name" value="S-adenosylmethionine synthetase"/>
    <property type="match status" value="3"/>
</dbReference>
<feature type="binding site" description="in other chain" evidence="10">
    <location>
        <begin position="163"/>
        <end position="165"/>
    </location>
    <ligand>
        <name>ATP</name>
        <dbReference type="ChEBI" id="CHEBI:30616"/>
        <note>ligand shared between two neighboring subunits</note>
    </ligand>
</feature>
<comment type="similarity">
    <text evidence="2 10 12">Belongs to the AdoMet synthase family.</text>
</comment>
<organism evidence="16 17">
    <name type="scientific">Candidatus Jacksonbacteria bacterium RIFCSPLOWO2_02_FULL_44_20</name>
    <dbReference type="NCBI Taxonomy" id="1798460"/>
    <lineage>
        <taxon>Bacteria</taxon>
        <taxon>Candidatus Jacksoniibacteriota</taxon>
    </lineage>
</organism>
<comment type="cofactor">
    <cofactor evidence="10">
        <name>Mg(2+)</name>
        <dbReference type="ChEBI" id="CHEBI:18420"/>
    </cofactor>
    <text evidence="10">Binds 2 divalent ions per subunit.</text>
</comment>
<evidence type="ECO:0000256" key="6">
    <source>
        <dbReference type="ARBA" id="ARBA00022741"/>
    </source>
</evidence>
<dbReference type="PIRSF" id="PIRSF000497">
    <property type="entry name" value="MAT"/>
    <property type="match status" value="1"/>
</dbReference>
<evidence type="ECO:0000256" key="11">
    <source>
        <dbReference type="RuleBase" id="RU000542"/>
    </source>
</evidence>
<comment type="subcellular location">
    <subcellularLocation>
        <location evidence="10 11">Cytoplasm</location>
    </subcellularLocation>
</comment>
<feature type="binding site" description="in other chain" evidence="10">
    <location>
        <position position="55"/>
    </location>
    <ligand>
        <name>L-methionine</name>
        <dbReference type="ChEBI" id="CHEBI:57844"/>
        <note>ligand shared between two neighboring subunits</note>
    </ligand>
</feature>
<keyword evidence="7 10" id="KW-0067">ATP-binding</keyword>
<protein>
    <recommendedName>
        <fullName evidence="10">S-adenosylmethionine synthase</fullName>
        <shortName evidence="10">AdoMet synthase</shortName>
        <ecNumber evidence="10">2.5.1.6</ecNumber>
    </recommendedName>
    <alternativeName>
        <fullName evidence="10">MAT</fullName>
    </alternativeName>
    <alternativeName>
        <fullName evidence="10">Methionine adenosyltransferase</fullName>
    </alternativeName>
</protein>
<keyword evidence="6 10" id="KW-0547">Nucleotide-binding</keyword>
<dbReference type="InterPro" id="IPR022630">
    <property type="entry name" value="S-AdoMet_synt_C"/>
</dbReference>
<dbReference type="GO" id="GO:0004478">
    <property type="term" value="F:methionine adenosyltransferase activity"/>
    <property type="evidence" value="ECO:0007669"/>
    <property type="project" value="UniProtKB-UniRule"/>
</dbReference>
<evidence type="ECO:0000256" key="9">
    <source>
        <dbReference type="ARBA" id="ARBA00022958"/>
    </source>
</evidence>
<evidence type="ECO:0000256" key="12">
    <source>
        <dbReference type="RuleBase" id="RU004462"/>
    </source>
</evidence>
<accession>A0A1G2A7A1</accession>
<dbReference type="Proteomes" id="UP000178315">
    <property type="component" value="Unassembled WGS sequence"/>
</dbReference>
<sequence length="382" mass="41626">MKTYFTSESVTEGHPDKLCDQVSDAILDELIRQDPDSRVAVECLTTAGMVMVAGEVTTRGWCDVQKIARNVIKDIGYHDGKSGLDFETCAIIESIHEQSPDISQGVTASEKHEQGAGDQGMMFGYACKETPELMPLPIMLAHKLARRLTEVRRAGIIPYLGPDGKSQVTVSYNEKGNPEAVSAVVIAAQHSEKADLETVRADIRREVIAHVIESDLNQVKIHINETGRFVVGGPQADSGLTGRKIIVDTYGGMGRHGGGAFSGKDPSKVDRSGAYMARYVAKNIVAADLADRCEIQISYAIGVAHPVSVRVESFGTSSVSEEKIAKAVMELFDMRPAAIISTLDLKRPIYRQVAVYGHFGRTDLNVPWERVDRISDLQRAVA</sequence>
<evidence type="ECO:0000259" key="15">
    <source>
        <dbReference type="Pfam" id="PF02773"/>
    </source>
</evidence>
<dbReference type="Pfam" id="PF02772">
    <property type="entry name" value="S-AdoMet_synt_M"/>
    <property type="match status" value="1"/>
</dbReference>
<comment type="subunit">
    <text evidence="10">Homotetramer; dimer of dimers.</text>
</comment>
<evidence type="ECO:0000256" key="4">
    <source>
        <dbReference type="ARBA" id="ARBA00022679"/>
    </source>
</evidence>
<keyword evidence="4 10" id="KW-0808">Transferase</keyword>
<dbReference type="HAMAP" id="MF_00086">
    <property type="entry name" value="S_AdoMet_synth1"/>
    <property type="match status" value="1"/>
</dbReference>
<evidence type="ECO:0000256" key="3">
    <source>
        <dbReference type="ARBA" id="ARBA00022563"/>
    </source>
</evidence>
<comment type="catalytic activity">
    <reaction evidence="10">
        <text>L-methionine + ATP + H2O = S-adenosyl-L-methionine + phosphate + diphosphate</text>
        <dbReference type="Rhea" id="RHEA:21080"/>
        <dbReference type="ChEBI" id="CHEBI:15377"/>
        <dbReference type="ChEBI" id="CHEBI:30616"/>
        <dbReference type="ChEBI" id="CHEBI:33019"/>
        <dbReference type="ChEBI" id="CHEBI:43474"/>
        <dbReference type="ChEBI" id="CHEBI:57844"/>
        <dbReference type="ChEBI" id="CHEBI:59789"/>
        <dbReference type="EC" id="2.5.1.6"/>
    </reaction>
</comment>
<dbReference type="Gene3D" id="3.30.300.10">
    <property type="match status" value="3"/>
</dbReference>
<comment type="pathway">
    <text evidence="1 10">Amino-acid biosynthesis; S-adenosyl-L-methionine biosynthesis; S-adenosyl-L-methionine from L-methionine: step 1/1.</text>
</comment>
<feature type="domain" description="S-adenosylmethionine synthetase N-terminal" evidence="13">
    <location>
        <begin position="3"/>
        <end position="100"/>
    </location>
</feature>
<feature type="binding site" description="in other chain" evidence="10">
    <location>
        <begin position="243"/>
        <end position="244"/>
    </location>
    <ligand>
        <name>ATP</name>
        <dbReference type="ChEBI" id="CHEBI:30616"/>
        <note>ligand shared between two neighboring subunits</note>
    </ligand>
</feature>
<feature type="binding site" description="in other chain" evidence="10">
    <location>
        <position position="268"/>
    </location>
    <ligand>
        <name>L-methionine</name>
        <dbReference type="ChEBI" id="CHEBI:57844"/>
        <note>ligand shared between two neighboring subunits</note>
    </ligand>
</feature>
<proteinExistence type="inferred from homology"/>
<reference evidence="16 17" key="1">
    <citation type="journal article" date="2016" name="Nat. Commun.">
        <title>Thousands of microbial genomes shed light on interconnected biogeochemical processes in an aquifer system.</title>
        <authorList>
            <person name="Anantharaman K."/>
            <person name="Brown C.T."/>
            <person name="Hug L.A."/>
            <person name="Sharon I."/>
            <person name="Castelle C.J."/>
            <person name="Probst A.J."/>
            <person name="Thomas B.C."/>
            <person name="Singh A."/>
            <person name="Wilkins M.J."/>
            <person name="Karaoz U."/>
            <person name="Brodie E.L."/>
            <person name="Williams K.H."/>
            <person name="Hubbard S.S."/>
            <person name="Banfield J.F."/>
        </authorList>
    </citation>
    <scope>NUCLEOTIDE SEQUENCE [LARGE SCALE GENOMIC DNA]</scope>
</reference>
<keyword evidence="3 10" id="KW-0554">One-carbon metabolism</keyword>
<comment type="caution">
    <text evidence="16">The sequence shown here is derived from an EMBL/GenBank/DDBJ whole genome shotgun (WGS) entry which is preliminary data.</text>
</comment>
<dbReference type="GO" id="GO:0000287">
    <property type="term" value="F:magnesium ion binding"/>
    <property type="evidence" value="ECO:0007669"/>
    <property type="project" value="UniProtKB-UniRule"/>
</dbReference>
<feature type="binding site" description="in other chain" evidence="10">
    <location>
        <position position="14"/>
    </location>
    <ligand>
        <name>ATP</name>
        <dbReference type="ChEBI" id="CHEBI:30616"/>
        <note>ligand shared between two neighboring subunits</note>
    </ligand>
</feature>
<dbReference type="PANTHER" id="PTHR11964">
    <property type="entry name" value="S-ADENOSYLMETHIONINE SYNTHETASE"/>
    <property type="match status" value="1"/>
</dbReference>
<feature type="domain" description="S-adenosylmethionine synthetase central" evidence="14">
    <location>
        <begin position="113"/>
        <end position="229"/>
    </location>
</feature>
<evidence type="ECO:0000259" key="13">
    <source>
        <dbReference type="Pfam" id="PF00438"/>
    </source>
</evidence>
<dbReference type="GO" id="GO:0006556">
    <property type="term" value="P:S-adenosylmethionine biosynthetic process"/>
    <property type="evidence" value="ECO:0007669"/>
    <property type="project" value="UniProtKB-UniRule"/>
</dbReference>
<dbReference type="PROSITE" id="PS00377">
    <property type="entry name" value="ADOMET_SYNTHASE_2"/>
    <property type="match status" value="1"/>
</dbReference>
<dbReference type="InterPro" id="IPR022636">
    <property type="entry name" value="S-AdoMet_synthetase_sfam"/>
</dbReference>
<keyword evidence="8 10" id="KW-0460">Magnesium</keyword>
<dbReference type="GO" id="GO:0005737">
    <property type="term" value="C:cytoplasm"/>
    <property type="evidence" value="ECO:0007669"/>
    <property type="project" value="UniProtKB-SubCell"/>
</dbReference>
<dbReference type="UniPathway" id="UPA00315">
    <property type="reaction ID" value="UER00080"/>
</dbReference>
<comment type="function">
    <text evidence="10">Catalyzes the formation of S-adenosylmethionine (AdoMet) from methionine and ATP. The overall synthetic reaction is composed of two sequential steps, AdoMet formation and the subsequent tripolyphosphate hydrolysis which occurs prior to release of AdoMet from the enzyme.</text>
</comment>
<feature type="binding site" evidence="10">
    <location>
        <position position="42"/>
    </location>
    <ligand>
        <name>K(+)</name>
        <dbReference type="ChEBI" id="CHEBI:29103"/>
    </ligand>
</feature>
<feature type="domain" description="S-adenosylmethionine synthetase C-terminal" evidence="15">
    <location>
        <begin position="231"/>
        <end position="370"/>
    </location>
</feature>
<dbReference type="FunFam" id="3.30.300.10:FF:000003">
    <property type="entry name" value="S-adenosylmethionine synthase"/>
    <property type="match status" value="1"/>
</dbReference>
<feature type="binding site" evidence="10">
    <location>
        <position position="16"/>
    </location>
    <ligand>
        <name>Mg(2+)</name>
        <dbReference type="ChEBI" id="CHEBI:18420"/>
    </ligand>
</feature>
<dbReference type="EC" id="2.5.1.6" evidence="10"/>
<keyword evidence="9 10" id="KW-0630">Potassium</keyword>
<dbReference type="Pfam" id="PF00438">
    <property type="entry name" value="S-AdoMet_synt_N"/>
    <property type="match status" value="1"/>
</dbReference>
<gene>
    <name evidence="10" type="primary">metK</name>
    <name evidence="16" type="ORF">A3H61_05070</name>
</gene>
<dbReference type="InterPro" id="IPR022629">
    <property type="entry name" value="S-AdoMet_synt_central"/>
</dbReference>
<feature type="binding site" evidence="10">
    <location>
        <position position="237"/>
    </location>
    <ligand>
        <name>L-methionine</name>
        <dbReference type="ChEBI" id="CHEBI:57844"/>
        <note>ligand shared between two neighboring subunits</note>
    </ligand>
</feature>
<evidence type="ECO:0000259" key="14">
    <source>
        <dbReference type="Pfam" id="PF02772"/>
    </source>
</evidence>
<feature type="binding site" description="in other chain" evidence="10">
    <location>
        <position position="98"/>
    </location>
    <ligand>
        <name>L-methionine</name>
        <dbReference type="ChEBI" id="CHEBI:57844"/>
        <note>ligand shared between two neighboring subunits</note>
    </ligand>
</feature>